<protein>
    <submittedName>
        <fullName evidence="1">Uncharacterized protein</fullName>
    </submittedName>
</protein>
<comment type="caution">
    <text evidence="1">The sequence shown here is derived from an EMBL/GenBank/DDBJ whole genome shotgun (WGS) entry which is preliminary data.</text>
</comment>
<dbReference type="EMBL" id="LAZR01032389">
    <property type="protein sequence ID" value="KKL51027.1"/>
    <property type="molecule type" value="Genomic_DNA"/>
</dbReference>
<evidence type="ECO:0000313" key="1">
    <source>
        <dbReference type="EMBL" id="KKL51027.1"/>
    </source>
</evidence>
<gene>
    <name evidence="1" type="ORF">LCGC14_2299590</name>
</gene>
<proteinExistence type="predicted"/>
<accession>A0A0F9FIU4</accession>
<sequence>MRSYYKIFVGLSALTFVALVVLLGVTSEGPDKEELRNYFSMDEYYGYDVCEYIFESEADIEYCQRDELGTGRTQLKYDCDTLISSELREDCHWDAAIVSGNADLCNQVSGSWRDICLWDVFAAEVWRNGPPSPDDPDAFRLCETIVRLDIQDNCFNRTRRLGPDPG</sequence>
<dbReference type="AlphaFoldDB" id="A0A0F9FIU4"/>
<reference evidence="1" key="1">
    <citation type="journal article" date="2015" name="Nature">
        <title>Complex archaea that bridge the gap between prokaryotes and eukaryotes.</title>
        <authorList>
            <person name="Spang A."/>
            <person name="Saw J.H."/>
            <person name="Jorgensen S.L."/>
            <person name="Zaremba-Niedzwiedzka K."/>
            <person name="Martijn J."/>
            <person name="Lind A.E."/>
            <person name="van Eijk R."/>
            <person name="Schleper C."/>
            <person name="Guy L."/>
            <person name="Ettema T.J."/>
        </authorList>
    </citation>
    <scope>NUCLEOTIDE SEQUENCE</scope>
</reference>
<organism evidence="1">
    <name type="scientific">marine sediment metagenome</name>
    <dbReference type="NCBI Taxonomy" id="412755"/>
    <lineage>
        <taxon>unclassified sequences</taxon>
        <taxon>metagenomes</taxon>
        <taxon>ecological metagenomes</taxon>
    </lineage>
</organism>
<name>A0A0F9FIU4_9ZZZZ</name>